<evidence type="ECO:0000313" key="1">
    <source>
        <dbReference type="EMBL" id="QHT85563.1"/>
    </source>
</evidence>
<dbReference type="AlphaFoldDB" id="A0A6C0I0C3"/>
<dbReference type="EMBL" id="MN740042">
    <property type="protein sequence ID" value="QHT85563.1"/>
    <property type="molecule type" value="Genomic_DNA"/>
</dbReference>
<sequence>MASLDKLTPESEETGEIVVSGACSPTITFQGERSDCLLHTLSKLLIKNVFEKVLDLKLNEDEETEYDKCMPLTIPARPRGFEGKCSEKGYIKIMLFYYLFSLIEISNSRNIEQAIALLTMPETIEFVRGPRTNTYRQVNIINIPLFRKVKVEFLEKSRHLKWKHIHISMDDVDFESIKRGFLEPILGLNLYIEMGLVEVMPEVLTDDESEEVSPGRHIVLITGFDEETVHIKNTWSYPVLLKIPWREFIKLDDGKGWRITDLHTILPIKERVNYDVRNIDKLFPFIAEYSLPFKGGRTRRRKSKRRTYRT</sequence>
<proteinExistence type="predicted"/>
<reference evidence="1" key="1">
    <citation type="journal article" date="2020" name="Nature">
        <title>Giant virus diversity and host interactions through global metagenomics.</title>
        <authorList>
            <person name="Schulz F."/>
            <person name="Roux S."/>
            <person name="Paez-Espino D."/>
            <person name="Jungbluth S."/>
            <person name="Walsh D.A."/>
            <person name="Denef V.J."/>
            <person name="McMahon K.D."/>
            <person name="Konstantinidis K.T."/>
            <person name="Eloe-Fadrosh E.A."/>
            <person name="Kyrpides N.C."/>
            <person name="Woyke T."/>
        </authorList>
    </citation>
    <scope>NUCLEOTIDE SEQUENCE</scope>
    <source>
        <strain evidence="1">GVMAG-M-3300023184-17</strain>
    </source>
</reference>
<name>A0A6C0I0C3_9ZZZZ</name>
<accession>A0A6C0I0C3</accession>
<organism evidence="1">
    <name type="scientific">viral metagenome</name>
    <dbReference type="NCBI Taxonomy" id="1070528"/>
    <lineage>
        <taxon>unclassified sequences</taxon>
        <taxon>metagenomes</taxon>
        <taxon>organismal metagenomes</taxon>
    </lineage>
</organism>
<protein>
    <submittedName>
        <fullName evidence="1">Uncharacterized protein</fullName>
    </submittedName>
</protein>